<keyword evidence="2" id="KW-1185">Reference proteome</keyword>
<dbReference type="AlphaFoldDB" id="A0A5B7J3G4"/>
<organism evidence="1 2">
    <name type="scientific">Portunus trituberculatus</name>
    <name type="common">Swimming crab</name>
    <name type="synonym">Neptunus trituberculatus</name>
    <dbReference type="NCBI Taxonomy" id="210409"/>
    <lineage>
        <taxon>Eukaryota</taxon>
        <taxon>Metazoa</taxon>
        <taxon>Ecdysozoa</taxon>
        <taxon>Arthropoda</taxon>
        <taxon>Crustacea</taxon>
        <taxon>Multicrustacea</taxon>
        <taxon>Malacostraca</taxon>
        <taxon>Eumalacostraca</taxon>
        <taxon>Eucarida</taxon>
        <taxon>Decapoda</taxon>
        <taxon>Pleocyemata</taxon>
        <taxon>Brachyura</taxon>
        <taxon>Eubrachyura</taxon>
        <taxon>Portunoidea</taxon>
        <taxon>Portunidae</taxon>
        <taxon>Portuninae</taxon>
        <taxon>Portunus</taxon>
    </lineage>
</organism>
<gene>
    <name evidence="1" type="ORF">E2C01_081873</name>
</gene>
<protein>
    <submittedName>
        <fullName evidence="1">Uncharacterized protein</fullName>
    </submittedName>
</protein>
<dbReference type="Proteomes" id="UP000324222">
    <property type="component" value="Unassembled WGS sequence"/>
</dbReference>
<proteinExistence type="predicted"/>
<comment type="caution">
    <text evidence="1">The sequence shown here is derived from an EMBL/GenBank/DDBJ whole genome shotgun (WGS) entry which is preliminary data.</text>
</comment>
<reference evidence="1 2" key="1">
    <citation type="submission" date="2019-05" db="EMBL/GenBank/DDBJ databases">
        <title>Another draft genome of Portunus trituberculatus and its Hox gene families provides insights of decapod evolution.</title>
        <authorList>
            <person name="Jeong J.-H."/>
            <person name="Song I."/>
            <person name="Kim S."/>
            <person name="Choi T."/>
            <person name="Kim D."/>
            <person name="Ryu S."/>
            <person name="Kim W."/>
        </authorList>
    </citation>
    <scope>NUCLEOTIDE SEQUENCE [LARGE SCALE GENOMIC DNA]</scope>
    <source>
        <tissue evidence="1">Muscle</tissue>
    </source>
</reference>
<sequence>MYEAKYQTLMTAAGRALPCLACQGLPRGRQAQRRPPAAARHRLTFINVAGEAIYLHITDNTLSPLLSPPKPALRFTFI</sequence>
<accession>A0A5B7J3G4</accession>
<dbReference type="EMBL" id="VSRR010073309">
    <property type="protein sequence ID" value="MPC87024.1"/>
    <property type="molecule type" value="Genomic_DNA"/>
</dbReference>
<evidence type="ECO:0000313" key="2">
    <source>
        <dbReference type="Proteomes" id="UP000324222"/>
    </source>
</evidence>
<evidence type="ECO:0000313" key="1">
    <source>
        <dbReference type="EMBL" id="MPC87024.1"/>
    </source>
</evidence>
<name>A0A5B7J3G4_PORTR</name>